<sequence length="38" mass="4602">MYQKITKSNQFLYKKLAIILLCLVHKQQLYIYLNKSVL</sequence>
<gene>
    <name evidence="1" type="ORF">ACI8B_50449</name>
</gene>
<organism evidence="1 2">
    <name type="scientific">Acinetobacter proteolyticus</name>
    <dbReference type="NCBI Taxonomy" id="1776741"/>
    <lineage>
        <taxon>Bacteria</taxon>
        <taxon>Pseudomonadati</taxon>
        <taxon>Pseudomonadota</taxon>
        <taxon>Gammaproteobacteria</taxon>
        <taxon>Moraxellales</taxon>
        <taxon>Moraxellaceae</taxon>
        <taxon>Acinetobacter</taxon>
    </lineage>
</organism>
<name>A0A653KAM9_9GAMM</name>
<dbReference type="AlphaFoldDB" id="A0A653KAM9"/>
<dbReference type="Proteomes" id="UP000430404">
    <property type="component" value="Unassembled WGS sequence"/>
</dbReference>
<protein>
    <submittedName>
        <fullName evidence="1">Uncharacterized protein</fullName>
    </submittedName>
</protein>
<evidence type="ECO:0000313" key="1">
    <source>
        <dbReference type="EMBL" id="VXA57964.1"/>
    </source>
</evidence>
<proteinExistence type="predicted"/>
<dbReference type="EMBL" id="CABWKZ010000045">
    <property type="protein sequence ID" value="VXA57964.1"/>
    <property type="molecule type" value="Genomic_DNA"/>
</dbReference>
<accession>A0A653KAM9</accession>
<evidence type="ECO:0000313" key="2">
    <source>
        <dbReference type="Proteomes" id="UP000430404"/>
    </source>
</evidence>
<reference evidence="1 2" key="1">
    <citation type="submission" date="2019-10" db="EMBL/GenBank/DDBJ databases">
        <authorList>
            <person name="Karimi E."/>
        </authorList>
    </citation>
    <scope>NUCLEOTIDE SEQUENCE [LARGE SCALE GENOMIC DNA]</scope>
    <source>
        <strain evidence="1">Acinetobacter sp. 8BE</strain>
    </source>
</reference>